<evidence type="ECO:0000313" key="2">
    <source>
        <dbReference type="EMBL" id="PLC59211.1"/>
    </source>
</evidence>
<evidence type="ECO:0000313" key="3">
    <source>
        <dbReference type="Proteomes" id="UP000234420"/>
    </source>
</evidence>
<dbReference type="GO" id="GO:0046983">
    <property type="term" value="F:protein dimerization activity"/>
    <property type="evidence" value="ECO:0007669"/>
    <property type="project" value="InterPro"/>
</dbReference>
<dbReference type="AlphaFoldDB" id="A0A2N4UW09"/>
<comment type="caution">
    <text evidence="2">The sequence shown here is derived from an EMBL/GenBank/DDBJ whole genome shotgun (WGS) entry which is preliminary data.</text>
</comment>
<protein>
    <recommendedName>
        <fullName evidence="1">DNA-binding protein H-NS-like N-terminal domain-containing protein</fullName>
    </recommendedName>
</protein>
<dbReference type="RefSeq" id="WP_101767414.1">
    <property type="nucleotide sequence ID" value="NZ_BPPU01000003.1"/>
</dbReference>
<dbReference type="GeneID" id="69965856"/>
<sequence length="99" mass="11184">MTNKKDDLPIKITAETLTKMRALRLFFAGSSADELAKIIKGLSTILEEQKKAEAILEKEKNAKDQKLKDILELIKSEGVSVNDLTNFIDEVQPLRKKNK</sequence>
<dbReference type="Pfam" id="PF22470">
    <property type="entry name" value="Histone_HNS_N"/>
    <property type="match status" value="1"/>
</dbReference>
<keyword evidence="3" id="KW-1185">Reference proteome</keyword>
<dbReference type="InterPro" id="IPR054180">
    <property type="entry name" value="H-NS-like_N"/>
</dbReference>
<gene>
    <name evidence="2" type="ORF">CIK00_02805</name>
</gene>
<dbReference type="InterPro" id="IPR027454">
    <property type="entry name" value="Histone_HNS_N"/>
</dbReference>
<feature type="domain" description="DNA-binding protein H-NS-like N-terminal" evidence="1">
    <location>
        <begin position="14"/>
        <end position="85"/>
    </location>
</feature>
<name>A0A2N4UW09_9GAMM</name>
<dbReference type="Proteomes" id="UP000234420">
    <property type="component" value="Unassembled WGS sequence"/>
</dbReference>
<dbReference type="Gene3D" id="1.10.287.1050">
    <property type="entry name" value="H-NS histone-like proteins"/>
    <property type="match status" value="1"/>
</dbReference>
<dbReference type="EMBL" id="NPIB01000002">
    <property type="protein sequence ID" value="PLC59211.1"/>
    <property type="molecule type" value="Genomic_DNA"/>
</dbReference>
<organism evidence="2 3">
    <name type="scientific">Photobacterium carnosum</name>
    <dbReference type="NCBI Taxonomy" id="2023717"/>
    <lineage>
        <taxon>Bacteria</taxon>
        <taxon>Pseudomonadati</taxon>
        <taxon>Pseudomonadota</taxon>
        <taxon>Gammaproteobacteria</taxon>
        <taxon>Vibrionales</taxon>
        <taxon>Vibrionaceae</taxon>
        <taxon>Photobacterium</taxon>
    </lineage>
</organism>
<dbReference type="SUPFAM" id="SSF81273">
    <property type="entry name" value="H-NS histone-like proteins"/>
    <property type="match status" value="1"/>
</dbReference>
<evidence type="ECO:0000259" key="1">
    <source>
        <dbReference type="Pfam" id="PF22470"/>
    </source>
</evidence>
<proteinExistence type="predicted"/>
<reference evidence="2 3" key="1">
    <citation type="journal article" date="2018" name="Syst. Appl. Microbiol.">
        <title>Photobacterium carnosum sp. nov., isolated from spoiled modified atmosphere packaged poultry meat.</title>
        <authorList>
            <person name="Hilgarth M."/>
            <person name="Fuertes S."/>
            <person name="Ehrmann M."/>
            <person name="Vogel R.F."/>
        </authorList>
    </citation>
    <scope>NUCLEOTIDE SEQUENCE [LARGE SCALE GENOMIC DNA]</scope>
    <source>
        <strain evidence="2 3">TMW 2.2021</strain>
    </source>
</reference>
<accession>A0A2N4UW09</accession>